<dbReference type="InterPro" id="IPR003675">
    <property type="entry name" value="Rce1/LyrA-like_dom"/>
</dbReference>
<dbReference type="GO" id="GO:0008237">
    <property type="term" value="F:metallopeptidase activity"/>
    <property type="evidence" value="ECO:0007669"/>
    <property type="project" value="UniProtKB-KW"/>
</dbReference>
<dbReference type="KEGG" id="cthu:HUR95_09340"/>
<dbReference type="EMBL" id="CP082237">
    <property type="protein sequence ID" value="QZT32604.1"/>
    <property type="molecule type" value="Genomic_DNA"/>
</dbReference>
<evidence type="ECO:0000259" key="2">
    <source>
        <dbReference type="Pfam" id="PF02517"/>
    </source>
</evidence>
<dbReference type="AlphaFoldDB" id="A0A8X8L9H2"/>
<name>A0A8X8L9H2_CALTT</name>
<feature type="transmembrane region" description="Helical" evidence="1">
    <location>
        <begin position="53"/>
        <end position="75"/>
    </location>
</feature>
<dbReference type="GO" id="GO:0080120">
    <property type="term" value="P:CAAX-box protein maturation"/>
    <property type="evidence" value="ECO:0007669"/>
    <property type="project" value="UniProtKB-ARBA"/>
</dbReference>
<feature type="transmembrane region" description="Helical" evidence="1">
    <location>
        <begin position="144"/>
        <end position="161"/>
    </location>
</feature>
<keyword evidence="3" id="KW-0645">Protease</keyword>
<keyword evidence="4" id="KW-1185">Reference proteome</keyword>
<keyword evidence="3" id="KW-0378">Hydrolase</keyword>
<organism evidence="3 4">
    <name type="scientific">Caldalkalibacillus thermarum (strain TA2.A1)</name>
    <dbReference type="NCBI Taxonomy" id="986075"/>
    <lineage>
        <taxon>Bacteria</taxon>
        <taxon>Bacillati</taxon>
        <taxon>Bacillota</taxon>
        <taxon>Bacilli</taxon>
        <taxon>Bacillales</taxon>
        <taxon>Bacillaceae</taxon>
        <taxon>Caldalkalibacillus</taxon>
    </lineage>
</organism>
<keyword evidence="1" id="KW-1133">Transmembrane helix</keyword>
<feature type="transmembrane region" description="Helical" evidence="1">
    <location>
        <begin position="96"/>
        <end position="112"/>
    </location>
</feature>
<dbReference type="RefSeq" id="WP_222822479.1">
    <property type="nucleotide sequence ID" value="NZ_CP082237.1"/>
</dbReference>
<evidence type="ECO:0000313" key="3">
    <source>
        <dbReference type="EMBL" id="QZT32604.1"/>
    </source>
</evidence>
<feature type="domain" description="CAAX prenyl protease 2/Lysostaphin resistance protein A-like" evidence="2">
    <location>
        <begin position="97"/>
        <end position="179"/>
    </location>
</feature>
<keyword evidence="3" id="KW-0482">Metalloprotease</keyword>
<protein>
    <submittedName>
        <fullName evidence="3">CPBP family intramembrane metalloprotease</fullName>
    </submittedName>
</protein>
<gene>
    <name evidence="3" type="ORF">HUR95_09340</name>
</gene>
<keyword evidence="1" id="KW-0812">Transmembrane</keyword>
<proteinExistence type="predicted"/>
<feature type="transmembrane region" description="Helical" evidence="1">
    <location>
        <begin position="15"/>
        <end position="37"/>
    </location>
</feature>
<evidence type="ECO:0000313" key="4">
    <source>
        <dbReference type="Proteomes" id="UP000825179"/>
    </source>
</evidence>
<dbReference type="Pfam" id="PF02517">
    <property type="entry name" value="Rce1-like"/>
    <property type="match status" value="1"/>
</dbReference>
<dbReference type="Proteomes" id="UP000825179">
    <property type="component" value="Chromosome"/>
</dbReference>
<feature type="transmembrane region" description="Helical" evidence="1">
    <location>
        <begin position="167"/>
        <end position="187"/>
    </location>
</feature>
<dbReference type="GO" id="GO:0004175">
    <property type="term" value="F:endopeptidase activity"/>
    <property type="evidence" value="ECO:0007669"/>
    <property type="project" value="UniProtKB-ARBA"/>
</dbReference>
<feature type="transmembrane region" description="Helical" evidence="1">
    <location>
        <begin position="118"/>
        <end position="137"/>
    </location>
</feature>
<accession>A0A8X8L9H2</accession>
<keyword evidence="1" id="KW-0472">Membrane</keyword>
<sequence>MNKRDMLEQMDNRTLYLNLVLTQGILLVAGLILYLFFLRQKVFLTDLFHTERLLFAVAAGLGFAAIVLFIDFVLMRFVPKSYFDDGGVNERLFRDVNVWQIALIAVGVALVEEWLFRAVLQNLLGWFWASLLFALIHFRYFNQWLYALLVIVISFGFGGLYEWTGSFWAVFTAHFAIDFTLGVMLRYRLFHKE</sequence>
<reference evidence="3 4" key="1">
    <citation type="journal article" date="2020" name="Extremophiles">
        <title>Genomic analysis of Caldalkalibacillus thermarum TA2.A1 reveals aerobic alkaliphilic metabolism and evolutionary hallmarks linking alkaliphilic bacteria and plant life.</title>
        <authorList>
            <person name="de Jong S.I."/>
            <person name="van den Broek M.A."/>
            <person name="Merkel A.Y."/>
            <person name="de la Torre Cortes P."/>
            <person name="Kalamorz F."/>
            <person name="Cook G.M."/>
            <person name="van Loosdrecht M.C.M."/>
            <person name="McMillan D.G.G."/>
        </authorList>
    </citation>
    <scope>NUCLEOTIDE SEQUENCE [LARGE SCALE GENOMIC DNA]</scope>
    <source>
        <strain evidence="3 4">TA2.A1</strain>
    </source>
</reference>
<evidence type="ECO:0000256" key="1">
    <source>
        <dbReference type="SAM" id="Phobius"/>
    </source>
</evidence>